<evidence type="ECO:0000313" key="4">
    <source>
        <dbReference type="Proteomes" id="UP000749010"/>
    </source>
</evidence>
<dbReference type="SUPFAM" id="SSF56349">
    <property type="entry name" value="DNA breaking-rejoining enzymes"/>
    <property type="match status" value="1"/>
</dbReference>
<feature type="domain" description="Tyr recombinase" evidence="2">
    <location>
        <begin position="1"/>
        <end position="67"/>
    </location>
</feature>
<sequence>VATRAIRRAGVEALSFGSHIFRHSAATGLLRQGASLQVIGEVLRHRSIDTTALYAKVDIGLLQQVIRPWPGATSC</sequence>
<dbReference type="Pfam" id="PF00589">
    <property type="entry name" value="Phage_integrase"/>
    <property type="match status" value="1"/>
</dbReference>
<keyword evidence="4" id="KW-1185">Reference proteome</keyword>
<dbReference type="RefSeq" id="WP_169068652.1">
    <property type="nucleotide sequence ID" value="NZ_SPMY01000116.1"/>
</dbReference>
<organism evidence="3 4">
    <name type="scientific">Candidatus Accumulibacter phosphatis</name>
    <dbReference type="NCBI Taxonomy" id="327160"/>
    <lineage>
        <taxon>Bacteria</taxon>
        <taxon>Pseudomonadati</taxon>
        <taxon>Pseudomonadota</taxon>
        <taxon>Betaproteobacteria</taxon>
        <taxon>Candidatus Accumulibacter</taxon>
    </lineage>
</organism>
<evidence type="ECO:0000256" key="1">
    <source>
        <dbReference type="ARBA" id="ARBA00023172"/>
    </source>
</evidence>
<keyword evidence="1" id="KW-0233">DNA recombination</keyword>
<dbReference type="Proteomes" id="UP000749010">
    <property type="component" value="Unassembled WGS sequence"/>
</dbReference>
<dbReference type="PROSITE" id="PS51898">
    <property type="entry name" value="TYR_RECOMBINASE"/>
    <property type="match status" value="1"/>
</dbReference>
<gene>
    <name evidence="3" type="ORF">E4Q23_22315</name>
</gene>
<dbReference type="Gene3D" id="1.10.443.10">
    <property type="entry name" value="Intergrase catalytic core"/>
    <property type="match status" value="1"/>
</dbReference>
<name>A0ABX1U146_9PROT</name>
<proteinExistence type="predicted"/>
<dbReference type="InterPro" id="IPR002104">
    <property type="entry name" value="Integrase_catalytic"/>
</dbReference>
<reference evidence="3 4" key="1">
    <citation type="submission" date="2019-03" db="EMBL/GenBank/DDBJ databases">
        <title>Metabolic reconstructions from genomes of highly enriched 'Candidatus Accumulibacter' and 'Candidatus Competibacter' bioreactor populations.</title>
        <authorList>
            <person name="Annavajhala M.K."/>
            <person name="Welles L."/>
            <person name="Abbas B."/>
            <person name="Sorokin D."/>
            <person name="Park H."/>
            <person name="Van Loosdrecht M."/>
            <person name="Chandran K."/>
        </authorList>
    </citation>
    <scope>NUCLEOTIDE SEQUENCE [LARGE SCALE GENOMIC DNA]</scope>
    <source>
        <strain evidence="3 4">SBR_S</strain>
    </source>
</reference>
<dbReference type="EMBL" id="SPMY01000116">
    <property type="protein sequence ID" value="NMQ30251.1"/>
    <property type="molecule type" value="Genomic_DNA"/>
</dbReference>
<comment type="caution">
    <text evidence="3">The sequence shown here is derived from an EMBL/GenBank/DDBJ whole genome shotgun (WGS) entry which is preliminary data.</text>
</comment>
<protein>
    <submittedName>
        <fullName evidence="3">Integrase</fullName>
    </submittedName>
</protein>
<evidence type="ECO:0000313" key="3">
    <source>
        <dbReference type="EMBL" id="NMQ30251.1"/>
    </source>
</evidence>
<dbReference type="InterPro" id="IPR013762">
    <property type="entry name" value="Integrase-like_cat_sf"/>
</dbReference>
<evidence type="ECO:0000259" key="2">
    <source>
        <dbReference type="PROSITE" id="PS51898"/>
    </source>
</evidence>
<dbReference type="InterPro" id="IPR011010">
    <property type="entry name" value="DNA_brk_join_enz"/>
</dbReference>
<accession>A0ABX1U146</accession>
<feature type="non-terminal residue" evidence="3">
    <location>
        <position position="1"/>
    </location>
</feature>